<evidence type="ECO:0000313" key="1">
    <source>
        <dbReference type="Proteomes" id="UP000887540"/>
    </source>
</evidence>
<reference evidence="2" key="1">
    <citation type="submission" date="2022-11" db="UniProtKB">
        <authorList>
            <consortium name="WormBaseParasite"/>
        </authorList>
    </citation>
    <scope>IDENTIFICATION</scope>
</reference>
<dbReference type="WBParaSite" id="ACRNAN_Path_364.g1372.t1">
    <property type="protein sequence ID" value="ACRNAN_Path_364.g1372.t1"/>
    <property type="gene ID" value="ACRNAN_Path_364.g1372"/>
</dbReference>
<dbReference type="Proteomes" id="UP000887540">
    <property type="component" value="Unplaced"/>
</dbReference>
<dbReference type="Gene3D" id="3.80.10.10">
    <property type="entry name" value="Ribonuclease Inhibitor"/>
    <property type="match status" value="1"/>
</dbReference>
<keyword evidence="1" id="KW-1185">Reference proteome</keyword>
<accession>A0A914C5N2</accession>
<sequence length="315" mass="36430">MQLDEIFVEIEADQSQRFYEIRNKNIVTLDKIFLSHKEASSLKTTVQCDQEGRILNLNLSTFRDLGNLKRLQIELNPSVTITCDAPFLFKLTHLSLLKCKISTYHFCILLNCVCETLNHLELKEVHFEGTDGFAQALNELNRLSKLQTLCIDRPYSEIQKYVADSLKTDRFLQSLVLSEINFEDIFKIELRRFTKNLYANVICIGEKRYNVDSLKEVLEFFHKYAADKWPTMKNGKKRWWKSTSVNEMELHFVLGVPKNMMEEHHKLCALLEIGSLKIYASSQRKNPKLSLRPLMSNGSTKSSLLINGCPSIAVQ</sequence>
<proteinExistence type="predicted"/>
<organism evidence="1 2">
    <name type="scientific">Acrobeloides nanus</name>
    <dbReference type="NCBI Taxonomy" id="290746"/>
    <lineage>
        <taxon>Eukaryota</taxon>
        <taxon>Metazoa</taxon>
        <taxon>Ecdysozoa</taxon>
        <taxon>Nematoda</taxon>
        <taxon>Chromadorea</taxon>
        <taxon>Rhabditida</taxon>
        <taxon>Tylenchina</taxon>
        <taxon>Cephalobomorpha</taxon>
        <taxon>Cephaloboidea</taxon>
        <taxon>Cephalobidae</taxon>
        <taxon>Acrobeloides</taxon>
    </lineage>
</organism>
<evidence type="ECO:0000313" key="2">
    <source>
        <dbReference type="WBParaSite" id="ACRNAN_Path_364.g1372.t1"/>
    </source>
</evidence>
<dbReference type="SUPFAM" id="SSF52047">
    <property type="entry name" value="RNI-like"/>
    <property type="match status" value="1"/>
</dbReference>
<protein>
    <submittedName>
        <fullName evidence="2">Uncharacterized protein</fullName>
    </submittedName>
</protein>
<dbReference type="AlphaFoldDB" id="A0A914C5N2"/>
<name>A0A914C5N2_9BILA</name>
<dbReference type="InterPro" id="IPR032675">
    <property type="entry name" value="LRR_dom_sf"/>
</dbReference>